<dbReference type="InterPro" id="IPR045034">
    <property type="entry name" value="O-acyltransferase_WSD1-like"/>
</dbReference>
<evidence type="ECO:0000256" key="6">
    <source>
        <dbReference type="ARBA" id="ARBA00022679"/>
    </source>
</evidence>
<dbReference type="GO" id="GO:0051701">
    <property type="term" value="P:biological process involved in interaction with host"/>
    <property type="evidence" value="ECO:0007669"/>
    <property type="project" value="TreeGrafter"/>
</dbReference>
<evidence type="ECO:0000259" key="12">
    <source>
        <dbReference type="Pfam" id="PF06974"/>
    </source>
</evidence>
<evidence type="ECO:0000256" key="10">
    <source>
        <dbReference type="ARBA" id="ARBA00048109"/>
    </source>
</evidence>
<organism evidence="13 14">
    <name type="scientific">Xylanimonas ulmi</name>
    <dbReference type="NCBI Taxonomy" id="228973"/>
    <lineage>
        <taxon>Bacteria</taxon>
        <taxon>Bacillati</taxon>
        <taxon>Actinomycetota</taxon>
        <taxon>Actinomycetes</taxon>
        <taxon>Micrococcales</taxon>
        <taxon>Promicromonosporaceae</taxon>
        <taxon>Xylanimonas</taxon>
    </lineage>
</organism>
<dbReference type="PANTHER" id="PTHR31650:SF1">
    <property type="entry name" value="WAX ESTER SYNTHASE_DIACYLGLYCEROL ACYLTRANSFERASE 4-RELATED"/>
    <property type="match status" value="1"/>
</dbReference>
<keyword evidence="5" id="KW-0444">Lipid biosynthesis</keyword>
<evidence type="ECO:0000256" key="3">
    <source>
        <dbReference type="ARBA" id="ARBA00009587"/>
    </source>
</evidence>
<reference evidence="13 14" key="1">
    <citation type="submission" date="2019-02" db="EMBL/GenBank/DDBJ databases">
        <title>Sequencing the genomes of 1000 actinobacteria strains.</title>
        <authorList>
            <person name="Klenk H.-P."/>
        </authorList>
    </citation>
    <scope>NUCLEOTIDE SEQUENCE [LARGE SCALE GENOMIC DNA]</scope>
    <source>
        <strain evidence="13 14">DSM 16932</strain>
    </source>
</reference>
<dbReference type="GO" id="GO:0005886">
    <property type="term" value="C:plasma membrane"/>
    <property type="evidence" value="ECO:0007669"/>
    <property type="project" value="TreeGrafter"/>
</dbReference>
<comment type="caution">
    <text evidence="13">The sequence shown here is derived from an EMBL/GenBank/DDBJ whole genome shotgun (WGS) entry which is preliminary data.</text>
</comment>
<dbReference type="GO" id="GO:0019432">
    <property type="term" value="P:triglyceride biosynthetic process"/>
    <property type="evidence" value="ECO:0007669"/>
    <property type="project" value="UniProtKB-UniPathway"/>
</dbReference>
<accession>A0A4V2EXN9</accession>
<keyword evidence="8" id="KW-0443">Lipid metabolism</keyword>
<dbReference type="InterPro" id="IPR023213">
    <property type="entry name" value="CAT-like_dom_sf"/>
</dbReference>
<comment type="similarity">
    <text evidence="3">Belongs to the long-chain O-acyltransferase family.</text>
</comment>
<dbReference type="InterPro" id="IPR004255">
    <property type="entry name" value="O-acyltransferase_WSD1_N"/>
</dbReference>
<dbReference type="Proteomes" id="UP000293852">
    <property type="component" value="Unassembled WGS sequence"/>
</dbReference>
<evidence type="ECO:0000256" key="5">
    <source>
        <dbReference type="ARBA" id="ARBA00022516"/>
    </source>
</evidence>
<comment type="catalytic activity">
    <reaction evidence="10">
        <text>an acyl-CoA + a 1,2-diacyl-sn-glycerol = a triacyl-sn-glycerol + CoA</text>
        <dbReference type="Rhea" id="RHEA:10868"/>
        <dbReference type="ChEBI" id="CHEBI:17815"/>
        <dbReference type="ChEBI" id="CHEBI:57287"/>
        <dbReference type="ChEBI" id="CHEBI:58342"/>
        <dbReference type="ChEBI" id="CHEBI:64615"/>
        <dbReference type="EC" id="2.3.1.20"/>
    </reaction>
</comment>
<evidence type="ECO:0000259" key="11">
    <source>
        <dbReference type="Pfam" id="PF03007"/>
    </source>
</evidence>
<evidence type="ECO:0000313" key="13">
    <source>
        <dbReference type="EMBL" id="RZS60150.1"/>
    </source>
</evidence>
<dbReference type="GO" id="GO:0004144">
    <property type="term" value="F:diacylglycerol O-acyltransferase activity"/>
    <property type="evidence" value="ECO:0007669"/>
    <property type="project" value="UniProtKB-EC"/>
</dbReference>
<evidence type="ECO:0000256" key="9">
    <source>
        <dbReference type="ARBA" id="ARBA00023315"/>
    </source>
</evidence>
<protein>
    <recommendedName>
        <fullName evidence="4">diacylglycerol O-acyltransferase</fullName>
        <ecNumber evidence="4">2.3.1.20</ecNumber>
    </recommendedName>
</protein>
<dbReference type="Gene3D" id="3.30.559.10">
    <property type="entry name" value="Chloramphenicol acetyltransferase-like domain"/>
    <property type="match status" value="1"/>
</dbReference>
<comment type="pathway">
    <text evidence="2">Lipid metabolism.</text>
</comment>
<gene>
    <name evidence="13" type="ORF">EV386_0393</name>
</gene>
<sequence length="466" mass="48481">MRRTTARRDVRLLTLTERGELAFDVGPDPRTIGVVLRLAGPAPPEAEIAATLADRLADSPRWSCRVVRPPGLLPRWEPMAVDTAAHVRTLTLAPGDGAREDDVMAAAVRVLREPWDLKAAPPWRVTRLVTGTGRDAVVLSLHHVLTDGTGVLATGAALLGMTPPLAGSARAAPESGGAAAHEPGAAGAAVRAPARAAAHSPASAVAHALGAVRTVALGVAELAAGLGPRAERTSLSAPIEPGFCLANLDLDLDGVRRSAHHHGATVNDVLLVAGAGAVARLLARRGERVDRILCSVPVSRARPGDTDRRARTGVLRVAAPVAAPATAHGRPGPTASALLLHTAARTRRRRRFATGESAPLLAFAFESLGRLGLYRAVLRRQRLINMVVSNLRGPAEPMAIAGVPVTHVMPIAPGVGNVPVYVTALSYAGRLSVTLRVEARLASELPGLAADVRDVVDELASARGPW</sequence>
<dbReference type="PANTHER" id="PTHR31650">
    <property type="entry name" value="O-ACYLTRANSFERASE (WSD1-LIKE) FAMILY PROTEIN"/>
    <property type="match status" value="1"/>
</dbReference>
<comment type="pathway">
    <text evidence="1">Glycerolipid metabolism; triacylglycerol biosynthesis.</text>
</comment>
<evidence type="ECO:0000256" key="2">
    <source>
        <dbReference type="ARBA" id="ARBA00005189"/>
    </source>
</evidence>
<dbReference type="AlphaFoldDB" id="A0A4V2EXN9"/>
<dbReference type="RefSeq" id="WP_165399806.1">
    <property type="nucleotide sequence ID" value="NZ_SGWX01000001.1"/>
</dbReference>
<proteinExistence type="inferred from homology"/>
<keyword evidence="7" id="KW-0319">Glycerol metabolism</keyword>
<feature type="domain" description="O-acyltransferase WSD1-like N-terminal" evidence="11">
    <location>
        <begin position="47"/>
        <end position="269"/>
    </location>
</feature>
<evidence type="ECO:0000256" key="4">
    <source>
        <dbReference type="ARBA" id="ARBA00013244"/>
    </source>
</evidence>
<evidence type="ECO:0000256" key="1">
    <source>
        <dbReference type="ARBA" id="ARBA00004771"/>
    </source>
</evidence>
<dbReference type="EC" id="2.3.1.20" evidence="4"/>
<dbReference type="Pfam" id="PF03007">
    <property type="entry name" value="WS_DGAT_cat"/>
    <property type="match status" value="1"/>
</dbReference>
<keyword evidence="6 13" id="KW-0808">Transferase</keyword>
<keyword evidence="14" id="KW-1185">Reference proteome</keyword>
<dbReference type="UniPathway" id="UPA00282"/>
<name>A0A4V2EXN9_9MICO</name>
<feature type="domain" description="O-acyltransferase WSD1 C-terminal" evidence="12">
    <location>
        <begin position="352"/>
        <end position="459"/>
    </location>
</feature>
<evidence type="ECO:0000313" key="14">
    <source>
        <dbReference type="Proteomes" id="UP000293852"/>
    </source>
</evidence>
<keyword evidence="9 13" id="KW-0012">Acyltransferase</keyword>
<dbReference type="InterPro" id="IPR009721">
    <property type="entry name" value="O-acyltransferase_WSD1_C"/>
</dbReference>
<evidence type="ECO:0000256" key="8">
    <source>
        <dbReference type="ARBA" id="ARBA00023098"/>
    </source>
</evidence>
<dbReference type="Pfam" id="PF06974">
    <property type="entry name" value="WS_DGAT_C"/>
    <property type="match status" value="1"/>
</dbReference>
<dbReference type="SUPFAM" id="SSF52777">
    <property type="entry name" value="CoA-dependent acyltransferases"/>
    <property type="match status" value="1"/>
</dbReference>
<dbReference type="GO" id="GO:0006071">
    <property type="term" value="P:glycerol metabolic process"/>
    <property type="evidence" value="ECO:0007669"/>
    <property type="project" value="UniProtKB-KW"/>
</dbReference>
<dbReference type="EMBL" id="SGWX01000001">
    <property type="protein sequence ID" value="RZS60150.1"/>
    <property type="molecule type" value="Genomic_DNA"/>
</dbReference>
<evidence type="ECO:0000256" key="7">
    <source>
        <dbReference type="ARBA" id="ARBA00022798"/>
    </source>
</evidence>
<dbReference type="GO" id="GO:0071731">
    <property type="term" value="P:response to nitric oxide"/>
    <property type="evidence" value="ECO:0007669"/>
    <property type="project" value="TreeGrafter"/>
</dbReference>
<dbReference type="GO" id="GO:0001666">
    <property type="term" value="P:response to hypoxia"/>
    <property type="evidence" value="ECO:0007669"/>
    <property type="project" value="TreeGrafter"/>
</dbReference>